<protein>
    <submittedName>
        <fullName evidence="2">Transposase</fullName>
    </submittedName>
</protein>
<sequence length="62" mass="7002">MFANSVSSCIQNAVDTLQLFGCIMKPRHTSSPLQIVWSEEADPLMWDFVFIVMGCHISRNAQ</sequence>
<dbReference type="AlphaFoldDB" id="A0A915BKK4"/>
<reference evidence="2" key="1">
    <citation type="submission" date="2022-11" db="UniProtKB">
        <authorList>
            <consortium name="WormBaseParasite"/>
        </authorList>
    </citation>
    <scope>IDENTIFICATION</scope>
</reference>
<accession>A0A915BKK4</accession>
<name>A0A915BKK4_PARUN</name>
<proteinExistence type="predicted"/>
<dbReference type="Proteomes" id="UP000887569">
    <property type="component" value="Unplaced"/>
</dbReference>
<evidence type="ECO:0000313" key="1">
    <source>
        <dbReference type="Proteomes" id="UP000887569"/>
    </source>
</evidence>
<keyword evidence="1" id="KW-1185">Reference proteome</keyword>
<evidence type="ECO:0000313" key="2">
    <source>
        <dbReference type="WBParaSite" id="PgR044_g060_t01"/>
    </source>
</evidence>
<dbReference type="WBParaSite" id="PgR044_g060_t01">
    <property type="protein sequence ID" value="PgR044_g060_t01"/>
    <property type="gene ID" value="PgR044_g060"/>
</dbReference>
<organism evidence="1 2">
    <name type="scientific">Parascaris univalens</name>
    <name type="common">Nematode worm</name>
    <dbReference type="NCBI Taxonomy" id="6257"/>
    <lineage>
        <taxon>Eukaryota</taxon>
        <taxon>Metazoa</taxon>
        <taxon>Ecdysozoa</taxon>
        <taxon>Nematoda</taxon>
        <taxon>Chromadorea</taxon>
        <taxon>Rhabditida</taxon>
        <taxon>Spirurina</taxon>
        <taxon>Ascaridomorpha</taxon>
        <taxon>Ascaridoidea</taxon>
        <taxon>Ascarididae</taxon>
        <taxon>Parascaris</taxon>
    </lineage>
</organism>